<proteinExistence type="inferred from homology"/>
<feature type="transmembrane region" description="Helical" evidence="8">
    <location>
        <begin position="54"/>
        <end position="76"/>
    </location>
</feature>
<accession>A0A4S4LXR3</accession>
<keyword evidence="5 8" id="KW-1133">Transmembrane helix</keyword>
<evidence type="ECO:0000256" key="2">
    <source>
        <dbReference type="ARBA" id="ARBA00007282"/>
    </source>
</evidence>
<evidence type="ECO:0000256" key="1">
    <source>
        <dbReference type="ARBA" id="ARBA00004141"/>
    </source>
</evidence>
<evidence type="ECO:0000256" key="4">
    <source>
        <dbReference type="ARBA" id="ARBA00022692"/>
    </source>
</evidence>
<keyword evidence="6 8" id="KW-0472">Membrane</keyword>
<dbReference type="Proteomes" id="UP000310158">
    <property type="component" value="Unassembled WGS sequence"/>
</dbReference>
<dbReference type="GO" id="GO:0008374">
    <property type="term" value="F:O-acyltransferase activity"/>
    <property type="evidence" value="ECO:0007669"/>
    <property type="project" value="InterPro"/>
</dbReference>
<comment type="similarity">
    <text evidence="2">Belongs to the wax synthase family.</text>
</comment>
<feature type="region of interest" description="Disordered" evidence="7">
    <location>
        <begin position="428"/>
        <end position="455"/>
    </location>
</feature>
<evidence type="ECO:0000313" key="10">
    <source>
        <dbReference type="EMBL" id="THH16561.1"/>
    </source>
</evidence>
<reference evidence="10 11" key="1">
    <citation type="submission" date="2019-02" db="EMBL/GenBank/DDBJ databases">
        <title>Genome sequencing of the rare red list fungi Bondarzewia mesenterica.</title>
        <authorList>
            <person name="Buettner E."/>
            <person name="Kellner H."/>
        </authorList>
    </citation>
    <scope>NUCLEOTIDE SEQUENCE [LARGE SCALE GENOMIC DNA]</scope>
    <source>
        <strain evidence="10 11">DSM 108281</strain>
    </source>
</reference>
<feature type="domain" description="Wax synthase" evidence="9">
    <location>
        <begin position="218"/>
        <end position="304"/>
    </location>
</feature>
<dbReference type="PANTHER" id="PTHR31595">
    <property type="entry name" value="LONG-CHAIN-ALCOHOL O-FATTY-ACYLTRANSFERASE 3-RELATED"/>
    <property type="match status" value="1"/>
</dbReference>
<comment type="caution">
    <text evidence="10">The sequence shown here is derived from an EMBL/GenBank/DDBJ whole genome shotgun (WGS) entry which is preliminary data.</text>
</comment>
<evidence type="ECO:0000313" key="11">
    <source>
        <dbReference type="Proteomes" id="UP000310158"/>
    </source>
</evidence>
<name>A0A4S4LXR3_9AGAM</name>
<sequence length="566" mass="65124">MAKRPQLHHELIYQDVILSLLVATKPPVLVRFLGYCLHAYISVRGVSYTTGDPLLDYTFGTALGAQIFIGIYLLWLTSPVDEFRHERDVLPPREMSLWRRLYWASTACLSSRGVGWNFQVTNLPPRPRESRWAFVRSRLLRIAWYFVMIDMSETYMRLNKIFVSRGIYARRSISSQGYLLRCASIIVYWARLYGLLALQFSIPAVIVVALGIHKPADWPDAFGSWKDCYTVRNFWGKTWHQTLRRFTTPIGRFFVRLFGFKKGTTGSSYTQLYVAFIVSGLMHCAGDAMVGWKYFGSSMPFFILQALAITAEGGVIAFYRKSGVQLSPTLARLIGYAWVFVWFSFSCPIYIDWSLKAGVGRSKLLPISLVRYLLRAYYHLSFREHALVSLLAKFIYDRNNETQWGDIHVLYYWDSNTDLVNTRKDVPENIREGEQAEKEDKMWTEKPSRRLPINNPDNAAFPPQNIVRPEISLCKNSSPRSTNIFIEVLETLRILFDMVANVVVTEEPIELIDTVKRAPFVGVQSAVDASATINSLQFHWIWRAQSTKLVDIALELKHRARSLLIS</sequence>
<dbReference type="EMBL" id="SGPL01000152">
    <property type="protein sequence ID" value="THH16561.1"/>
    <property type="molecule type" value="Genomic_DNA"/>
</dbReference>
<evidence type="ECO:0000256" key="3">
    <source>
        <dbReference type="ARBA" id="ARBA00022679"/>
    </source>
</evidence>
<evidence type="ECO:0000259" key="9">
    <source>
        <dbReference type="Pfam" id="PF13813"/>
    </source>
</evidence>
<dbReference type="InterPro" id="IPR032805">
    <property type="entry name" value="Wax_synthase_dom"/>
</dbReference>
<dbReference type="GO" id="GO:0016020">
    <property type="term" value="C:membrane"/>
    <property type="evidence" value="ECO:0007669"/>
    <property type="project" value="UniProtKB-SubCell"/>
</dbReference>
<organism evidence="10 11">
    <name type="scientific">Bondarzewia mesenterica</name>
    <dbReference type="NCBI Taxonomy" id="1095465"/>
    <lineage>
        <taxon>Eukaryota</taxon>
        <taxon>Fungi</taxon>
        <taxon>Dikarya</taxon>
        <taxon>Basidiomycota</taxon>
        <taxon>Agaricomycotina</taxon>
        <taxon>Agaricomycetes</taxon>
        <taxon>Russulales</taxon>
        <taxon>Bondarzewiaceae</taxon>
        <taxon>Bondarzewia</taxon>
    </lineage>
</organism>
<feature type="transmembrane region" description="Helical" evidence="8">
    <location>
        <begin position="12"/>
        <end position="34"/>
    </location>
</feature>
<comment type="subcellular location">
    <subcellularLocation>
        <location evidence="1">Membrane</location>
        <topology evidence="1">Multi-pass membrane protein</topology>
    </subcellularLocation>
</comment>
<keyword evidence="4 8" id="KW-0812">Transmembrane</keyword>
<keyword evidence="3" id="KW-0808">Transferase</keyword>
<evidence type="ECO:0000256" key="6">
    <source>
        <dbReference type="ARBA" id="ARBA00023136"/>
    </source>
</evidence>
<keyword evidence="11" id="KW-1185">Reference proteome</keyword>
<feature type="transmembrane region" description="Helical" evidence="8">
    <location>
        <begin position="331"/>
        <end position="351"/>
    </location>
</feature>
<feature type="compositionally biased region" description="Basic and acidic residues" evidence="7">
    <location>
        <begin position="428"/>
        <end position="448"/>
    </location>
</feature>
<dbReference type="GO" id="GO:0006629">
    <property type="term" value="P:lipid metabolic process"/>
    <property type="evidence" value="ECO:0007669"/>
    <property type="project" value="InterPro"/>
</dbReference>
<evidence type="ECO:0000256" key="5">
    <source>
        <dbReference type="ARBA" id="ARBA00022989"/>
    </source>
</evidence>
<feature type="transmembrane region" description="Helical" evidence="8">
    <location>
        <begin position="179"/>
        <end position="212"/>
    </location>
</feature>
<dbReference type="AlphaFoldDB" id="A0A4S4LXR3"/>
<dbReference type="Pfam" id="PF13813">
    <property type="entry name" value="MBOAT_2"/>
    <property type="match status" value="1"/>
</dbReference>
<evidence type="ECO:0000256" key="7">
    <source>
        <dbReference type="SAM" id="MobiDB-lite"/>
    </source>
</evidence>
<dbReference type="InterPro" id="IPR044851">
    <property type="entry name" value="Wax_synthase"/>
</dbReference>
<feature type="transmembrane region" description="Helical" evidence="8">
    <location>
        <begin position="299"/>
        <end position="319"/>
    </location>
</feature>
<dbReference type="PANTHER" id="PTHR31595:SF67">
    <property type="entry name" value="WAX SYNTHASE DOMAIN-CONTAINING PROTEIN"/>
    <property type="match status" value="1"/>
</dbReference>
<evidence type="ECO:0000256" key="8">
    <source>
        <dbReference type="SAM" id="Phobius"/>
    </source>
</evidence>
<gene>
    <name evidence="10" type="ORF">EW146_g4108</name>
</gene>
<protein>
    <recommendedName>
        <fullName evidence="9">Wax synthase domain-containing protein</fullName>
    </recommendedName>
</protein>
<dbReference type="OrthoDB" id="1077582at2759"/>